<comment type="caution">
    <text evidence="3">The sequence shown here is derived from an EMBL/GenBank/DDBJ whole genome shotgun (WGS) entry which is preliminary data.</text>
</comment>
<dbReference type="RefSeq" id="WP_105417721.1">
    <property type="nucleotide sequence ID" value="NZ_PUIO01000028.1"/>
</dbReference>
<organism evidence="3 4">
    <name type="scientific">Rhodococcus opacus</name>
    <name type="common">Nocardia opaca</name>
    <dbReference type="NCBI Taxonomy" id="37919"/>
    <lineage>
        <taxon>Bacteria</taxon>
        <taxon>Bacillati</taxon>
        <taxon>Actinomycetota</taxon>
        <taxon>Actinomycetes</taxon>
        <taxon>Mycobacteriales</taxon>
        <taxon>Nocardiaceae</taxon>
        <taxon>Rhodococcus</taxon>
    </lineage>
</organism>
<sequence>MDKVVYAEDVVAGTAYDLGSYAVTMDEVLEFSRQWDPHDIHDEQAGVGHFGGTIASGLYSMAILQRLAILNVYRHWAILAGRRISDVSFRAPARPGMTLHGSLVIDSIDMRDDTRALITVSKTLANEGAVILTSTHEFYMFRRPRSLAVESPGGE</sequence>
<dbReference type="InterPro" id="IPR002539">
    <property type="entry name" value="MaoC-like_dom"/>
</dbReference>
<protein>
    <submittedName>
        <fullName evidence="3">Dehydratase</fullName>
    </submittedName>
</protein>
<name>A0A2S8J746_RHOOP</name>
<evidence type="ECO:0000259" key="2">
    <source>
        <dbReference type="Pfam" id="PF01575"/>
    </source>
</evidence>
<dbReference type="InterPro" id="IPR029069">
    <property type="entry name" value="HotDog_dom_sf"/>
</dbReference>
<proteinExistence type="inferred from homology"/>
<dbReference type="Proteomes" id="UP000239290">
    <property type="component" value="Unassembled WGS sequence"/>
</dbReference>
<dbReference type="Gene3D" id="3.10.129.10">
    <property type="entry name" value="Hotdog Thioesterase"/>
    <property type="match status" value="1"/>
</dbReference>
<accession>A0A2S8J746</accession>
<dbReference type="SUPFAM" id="SSF54637">
    <property type="entry name" value="Thioesterase/thiol ester dehydrase-isomerase"/>
    <property type="match status" value="1"/>
</dbReference>
<feature type="domain" description="MaoC-like" evidence="2">
    <location>
        <begin position="20"/>
        <end position="114"/>
    </location>
</feature>
<dbReference type="AlphaFoldDB" id="A0A2S8J746"/>
<reference evidence="4" key="1">
    <citation type="submission" date="2018-02" db="EMBL/GenBank/DDBJ databases">
        <title>Draft genome sequencing of Rhodococcus opacus KU647198.</title>
        <authorList>
            <person name="Zheng B.-X."/>
        </authorList>
    </citation>
    <scope>NUCLEOTIDE SEQUENCE [LARGE SCALE GENOMIC DNA]</scope>
    <source>
        <strain evidence="4">04-OD7</strain>
    </source>
</reference>
<dbReference type="EMBL" id="PUIO01000028">
    <property type="protein sequence ID" value="PQP22807.1"/>
    <property type="molecule type" value="Genomic_DNA"/>
</dbReference>
<evidence type="ECO:0000256" key="1">
    <source>
        <dbReference type="ARBA" id="ARBA00005254"/>
    </source>
</evidence>
<comment type="similarity">
    <text evidence="1">Belongs to the enoyl-CoA hydratase/isomerase family.</text>
</comment>
<evidence type="ECO:0000313" key="3">
    <source>
        <dbReference type="EMBL" id="PQP22807.1"/>
    </source>
</evidence>
<evidence type="ECO:0000313" key="4">
    <source>
        <dbReference type="Proteomes" id="UP000239290"/>
    </source>
</evidence>
<gene>
    <name evidence="3" type="ORF">C5613_22350</name>
</gene>
<dbReference type="Pfam" id="PF01575">
    <property type="entry name" value="MaoC_dehydratas"/>
    <property type="match status" value="1"/>
</dbReference>